<dbReference type="Proteomes" id="UP001373714">
    <property type="component" value="Unassembled WGS sequence"/>
</dbReference>
<evidence type="ECO:0000313" key="2">
    <source>
        <dbReference type="EMBL" id="KAK6338249.1"/>
    </source>
</evidence>
<feature type="compositionally biased region" description="Pro residues" evidence="1">
    <location>
        <begin position="338"/>
        <end position="351"/>
    </location>
</feature>
<feature type="compositionally biased region" description="Basic and acidic residues" evidence="1">
    <location>
        <begin position="534"/>
        <end position="544"/>
    </location>
</feature>
<gene>
    <name evidence="2" type="ORF">TWF730_002321</name>
</gene>
<organism evidence="2 3">
    <name type="scientific">Orbilia blumenaviensis</name>
    <dbReference type="NCBI Taxonomy" id="1796055"/>
    <lineage>
        <taxon>Eukaryota</taxon>
        <taxon>Fungi</taxon>
        <taxon>Dikarya</taxon>
        <taxon>Ascomycota</taxon>
        <taxon>Pezizomycotina</taxon>
        <taxon>Orbiliomycetes</taxon>
        <taxon>Orbiliales</taxon>
        <taxon>Orbiliaceae</taxon>
        <taxon>Orbilia</taxon>
    </lineage>
</organism>
<feature type="region of interest" description="Disordered" evidence="1">
    <location>
        <begin position="320"/>
        <end position="361"/>
    </location>
</feature>
<sequence>MTDHNSFSFTWRGLYEFKESARKELIDQFNSFGDFGEAMKIQYNPMRNSFTLVGPKERAEEGQKAFMGVINNCIERLYTNNLGQNQYLTRGKITRPSTTQMFVRELQWSDDPNVLYRDDADEISEVFEEIRHEVEGVRFEKFQKWTPKYRDTFRECFFPDGIDNISEISNRSHCIMKVDWATKEINIGAHTEIALVAGLEGLNLAEQYFNWSYKKYSSHIINSDGKANFEIRLVPITKQTTNILRTTLFPPTDQYSSLGGRDRLASARLAEYNTTSDKFENVTFGCIPTYNAGQTETDIWKGYTYTPRTPKVAIPMLNEPLIPMNPRSSKSGNKPTPETSPLPGPPGPLAPKRPVSTAPVIKPSVSVGGSMSLGIRPADMLIDLDTQNIDFPTLAPKRKARNPRTETQPTQTETQPTVTAPSSSAASMTYGTPSVHSMVPDQETSIAPQTSTNAATVGFSMAMARPDVASGSGANPGTSRRPRNARNTKKANKGDEDLVDFEKESASVAGSVQTGRTFETMSIDSAPRAQATQGKREYQTRTYKDTQSQQAPRRRANFDDYEALQKHQHDALHMVFSEGFEDVRRFSGELKFEARLGRICFPQVPKKYLKSSYGFQWSNWEAELERASIQPLFTDIISISPSDADFVVGLKVTGGDVMFENIPSTRKVSYEIEGLTFQKVPFTISVNAETFEFEVRGKEESFGNVFVNCPCSTWDADFRLSGRKIMRGLRPQAKRLVDTLDIEADLLFPACIINTQDLDLEITRCIVRRQTHHMVIPSDIHFGHEFTLIVTENIELRLQERDDLPGVIRFCAIPGVESFRQNMTWYTMSVVSDPIDQIFWKNRSLGVTELTDNAAKDVLFKKGNNEKTMLSSMFQVVCNLIPKINNVGYDNTQFTHHTA</sequence>
<accession>A0AAV9UD06</accession>
<proteinExistence type="predicted"/>
<feature type="region of interest" description="Disordered" evidence="1">
    <location>
        <begin position="392"/>
        <end position="430"/>
    </location>
</feature>
<feature type="region of interest" description="Disordered" evidence="1">
    <location>
        <begin position="518"/>
        <end position="554"/>
    </location>
</feature>
<feature type="compositionally biased region" description="Low complexity" evidence="1">
    <location>
        <begin position="405"/>
        <end position="427"/>
    </location>
</feature>
<evidence type="ECO:0000256" key="1">
    <source>
        <dbReference type="SAM" id="MobiDB-lite"/>
    </source>
</evidence>
<protein>
    <submittedName>
        <fullName evidence="2">Uncharacterized protein</fullName>
    </submittedName>
</protein>
<keyword evidence="3" id="KW-1185">Reference proteome</keyword>
<dbReference type="EMBL" id="JAVHNS010000012">
    <property type="protein sequence ID" value="KAK6338249.1"/>
    <property type="molecule type" value="Genomic_DNA"/>
</dbReference>
<comment type="caution">
    <text evidence="2">The sequence shown here is derived from an EMBL/GenBank/DDBJ whole genome shotgun (WGS) entry which is preliminary data.</text>
</comment>
<dbReference type="AlphaFoldDB" id="A0AAV9UD06"/>
<name>A0AAV9UD06_9PEZI</name>
<reference evidence="2 3" key="1">
    <citation type="submission" date="2019-10" db="EMBL/GenBank/DDBJ databases">
        <authorList>
            <person name="Palmer J.M."/>
        </authorList>
    </citation>
    <scope>NUCLEOTIDE SEQUENCE [LARGE SCALE GENOMIC DNA]</scope>
    <source>
        <strain evidence="2 3">TWF730</strain>
    </source>
</reference>
<evidence type="ECO:0000313" key="3">
    <source>
        <dbReference type="Proteomes" id="UP001373714"/>
    </source>
</evidence>
<feature type="region of interest" description="Disordered" evidence="1">
    <location>
        <begin position="466"/>
        <end position="499"/>
    </location>
</feature>
<feature type="compositionally biased region" description="Basic residues" evidence="1">
    <location>
        <begin position="480"/>
        <end position="491"/>
    </location>
</feature>